<keyword evidence="4" id="KW-1185">Reference proteome</keyword>
<dbReference type="InterPro" id="IPR001304">
    <property type="entry name" value="C-type_lectin-like"/>
</dbReference>
<proteinExistence type="predicted"/>
<protein>
    <submittedName>
        <fullName evidence="3">Macrophage mannose receptor 1-like protein</fullName>
    </submittedName>
</protein>
<dbReference type="SUPFAM" id="SSF56436">
    <property type="entry name" value="C-type lectin-like"/>
    <property type="match status" value="2"/>
</dbReference>
<dbReference type="InterPro" id="IPR016187">
    <property type="entry name" value="CTDL_fold"/>
</dbReference>
<accession>A0AAD3MPL1</accession>
<evidence type="ECO:0000313" key="4">
    <source>
        <dbReference type="Proteomes" id="UP001279410"/>
    </source>
</evidence>
<name>A0AAD3MPL1_LATJO</name>
<gene>
    <name evidence="3" type="ORF">AKAME5_002872400</name>
</gene>
<dbReference type="PROSITE" id="PS50041">
    <property type="entry name" value="C_TYPE_LECTIN_2"/>
    <property type="match status" value="2"/>
</dbReference>
<keyword evidence="1" id="KW-0732">Signal</keyword>
<dbReference type="InterPro" id="IPR016186">
    <property type="entry name" value="C-type_lectin-like/link_sf"/>
</dbReference>
<comment type="caution">
    <text evidence="3">The sequence shown here is derived from an EMBL/GenBank/DDBJ whole genome shotgun (WGS) entry which is preliminary data.</text>
</comment>
<evidence type="ECO:0000313" key="3">
    <source>
        <dbReference type="EMBL" id="GLD57321.1"/>
    </source>
</evidence>
<dbReference type="EMBL" id="BRZM01004456">
    <property type="protein sequence ID" value="GLD57321.1"/>
    <property type="molecule type" value="Genomic_DNA"/>
</dbReference>
<feature type="signal peptide" evidence="1">
    <location>
        <begin position="1"/>
        <end position="19"/>
    </location>
</feature>
<dbReference type="CDD" id="cd00037">
    <property type="entry name" value="CLECT"/>
    <property type="match status" value="1"/>
</dbReference>
<dbReference type="Gene3D" id="3.10.100.10">
    <property type="entry name" value="Mannose-Binding Protein A, subunit A"/>
    <property type="match status" value="2"/>
</dbReference>
<evidence type="ECO:0000259" key="2">
    <source>
        <dbReference type="PROSITE" id="PS50041"/>
    </source>
</evidence>
<dbReference type="Pfam" id="PF00059">
    <property type="entry name" value="Lectin_C"/>
    <property type="match status" value="2"/>
</dbReference>
<reference evidence="3" key="1">
    <citation type="submission" date="2022-08" db="EMBL/GenBank/DDBJ databases">
        <title>Genome sequencing of akame (Lates japonicus).</title>
        <authorList>
            <person name="Hashiguchi Y."/>
            <person name="Takahashi H."/>
        </authorList>
    </citation>
    <scope>NUCLEOTIDE SEQUENCE</scope>
    <source>
        <strain evidence="3">Kochi</strain>
    </source>
</reference>
<feature type="chain" id="PRO_5042238687" evidence="1">
    <location>
        <begin position="20"/>
        <end position="212"/>
    </location>
</feature>
<feature type="domain" description="C-type lectin" evidence="2">
    <location>
        <begin position="22"/>
        <end position="134"/>
    </location>
</feature>
<keyword evidence="3" id="KW-0675">Receptor</keyword>
<sequence length="212" mass="25374">MQWSLFQLILIGSFLTCQLYEYHFIKQEMAWKDAQNFCKGKYTDLATVYNMSDVKKLKTIWNFHDSANIQDEAWIGLYSQTTDKWIWSDGSQSSFRYWHNVDNHPVNNKCVVSMWKQGKWKNDNCNNTNPFFCYDNEVILIKESKTWEEALNYCRENYSDLVSITNPHQQRWVQRRAKKASTPFVWSGLRYTCTLDLWFWVNDQLVCYDTVG</sequence>
<dbReference type="PANTHER" id="PTHR45784:SF3">
    <property type="entry name" value="C-TYPE LECTIN DOMAIN FAMILY 4 MEMBER K-LIKE-RELATED"/>
    <property type="match status" value="1"/>
</dbReference>
<dbReference type="SMART" id="SM00034">
    <property type="entry name" value="CLECT"/>
    <property type="match status" value="1"/>
</dbReference>
<dbReference type="Proteomes" id="UP001279410">
    <property type="component" value="Unassembled WGS sequence"/>
</dbReference>
<dbReference type="PANTHER" id="PTHR45784">
    <property type="entry name" value="C-TYPE LECTIN DOMAIN FAMILY 20 MEMBER A-RELATED"/>
    <property type="match status" value="1"/>
</dbReference>
<evidence type="ECO:0000256" key="1">
    <source>
        <dbReference type="SAM" id="SignalP"/>
    </source>
</evidence>
<dbReference type="AlphaFoldDB" id="A0AAD3MPL1"/>
<organism evidence="3 4">
    <name type="scientific">Lates japonicus</name>
    <name type="common">Japanese lates</name>
    <dbReference type="NCBI Taxonomy" id="270547"/>
    <lineage>
        <taxon>Eukaryota</taxon>
        <taxon>Metazoa</taxon>
        <taxon>Chordata</taxon>
        <taxon>Craniata</taxon>
        <taxon>Vertebrata</taxon>
        <taxon>Euteleostomi</taxon>
        <taxon>Actinopterygii</taxon>
        <taxon>Neopterygii</taxon>
        <taxon>Teleostei</taxon>
        <taxon>Neoteleostei</taxon>
        <taxon>Acanthomorphata</taxon>
        <taxon>Carangaria</taxon>
        <taxon>Carangaria incertae sedis</taxon>
        <taxon>Centropomidae</taxon>
        <taxon>Lates</taxon>
    </lineage>
</organism>
<feature type="domain" description="C-type lectin" evidence="2">
    <location>
        <begin position="133"/>
        <end position="208"/>
    </location>
</feature>